<proteinExistence type="predicted"/>
<dbReference type="Pfam" id="PF00668">
    <property type="entry name" value="Condensation"/>
    <property type="match status" value="2"/>
</dbReference>
<dbReference type="InterPro" id="IPR001242">
    <property type="entry name" value="Condensation_dom"/>
</dbReference>
<keyword evidence="3" id="KW-1185">Reference proteome</keyword>
<dbReference type="Gene3D" id="3.30.559.10">
    <property type="entry name" value="Chloramphenicol acetyltransferase-like domain"/>
    <property type="match status" value="1"/>
</dbReference>
<gene>
    <name evidence="2" type="ORF">FNW02_36795</name>
</gene>
<organism evidence="2 3">
    <name type="scientific">Komarekiella delphini-convector SJRDD-AB1</name>
    <dbReference type="NCBI Taxonomy" id="2593771"/>
    <lineage>
        <taxon>Bacteria</taxon>
        <taxon>Bacillati</taxon>
        <taxon>Cyanobacteriota</taxon>
        <taxon>Cyanophyceae</taxon>
        <taxon>Nostocales</taxon>
        <taxon>Nostocaceae</taxon>
        <taxon>Komarekiella</taxon>
        <taxon>Komarekiella delphini-convector</taxon>
    </lineage>
</organism>
<accession>A0AA40VVM2</accession>
<feature type="domain" description="Condensation" evidence="1">
    <location>
        <begin position="3"/>
        <end position="120"/>
    </location>
</feature>
<dbReference type="GO" id="GO:0008610">
    <property type="term" value="P:lipid biosynthetic process"/>
    <property type="evidence" value="ECO:0007669"/>
    <property type="project" value="UniProtKB-ARBA"/>
</dbReference>
<evidence type="ECO:0000313" key="2">
    <source>
        <dbReference type="EMBL" id="MBD6621123.1"/>
    </source>
</evidence>
<dbReference type="SUPFAM" id="SSF52777">
    <property type="entry name" value="CoA-dependent acyltransferases"/>
    <property type="match status" value="3"/>
</dbReference>
<feature type="domain" description="Condensation" evidence="1">
    <location>
        <begin position="144"/>
        <end position="586"/>
    </location>
</feature>
<dbReference type="CDD" id="cd19543">
    <property type="entry name" value="DCL_NRPS"/>
    <property type="match status" value="1"/>
</dbReference>
<dbReference type="Proteomes" id="UP001165986">
    <property type="component" value="Unassembled WGS sequence"/>
</dbReference>
<dbReference type="Gene3D" id="3.30.559.30">
    <property type="entry name" value="Nonribosomal peptide synthetase, condensation domain"/>
    <property type="match status" value="2"/>
</dbReference>
<dbReference type="InterPro" id="IPR023213">
    <property type="entry name" value="CAT-like_dom_sf"/>
</dbReference>
<protein>
    <submittedName>
        <fullName evidence="2">Non-ribosomal peptide synthetase</fullName>
    </submittedName>
</protein>
<feature type="non-terminal residue" evidence="2">
    <location>
        <position position="1"/>
    </location>
</feature>
<dbReference type="PANTHER" id="PTHR45398">
    <property type="match status" value="1"/>
</dbReference>
<dbReference type="AlphaFoldDB" id="A0AA40VVM2"/>
<evidence type="ECO:0000259" key="1">
    <source>
        <dbReference type="Pfam" id="PF00668"/>
    </source>
</evidence>
<name>A0AA40VVM2_9NOST</name>
<dbReference type="InterPro" id="IPR010060">
    <property type="entry name" value="NRPS_synth"/>
</dbReference>
<reference evidence="2" key="1">
    <citation type="submission" date="2019-07" db="EMBL/GenBank/DDBJ databases">
        <title>Toxilogical consequences of a new and cryptic species of cyanobacteria (Komarekiella delphini-convector) recovered from the epidermis of a bottlenose dolphin and 1500 ft. in the air.</title>
        <authorList>
            <person name="Brown A.O."/>
            <person name="Dvorak P."/>
            <person name="Villanueva C.D."/>
            <person name="Foss A.J."/>
            <person name="Garvey A.D."/>
            <person name="Gibson Q.A."/>
            <person name="Johansen J.R."/>
            <person name="Casamatta D.A."/>
        </authorList>
    </citation>
    <scope>NUCLEOTIDE SEQUENCE</scope>
    <source>
        <strain evidence="2">SJRDD-AB1</strain>
    </source>
</reference>
<dbReference type="RefSeq" id="WP_225226267.1">
    <property type="nucleotide sequence ID" value="NZ_VJXY01000116.1"/>
</dbReference>
<dbReference type="EMBL" id="VJXY01000116">
    <property type="protein sequence ID" value="MBD6621123.1"/>
    <property type="molecule type" value="Genomic_DNA"/>
</dbReference>
<sequence length="606" mass="69204">GILRYLCEDTAVTDIQTLTTPEISFNYLGQFDQVQLQTGWKFTSESTGANQSSKLTREHLLDINALVIEGELQINWAYSSNVHTPATVENLAQSYIQVIRSIIEHCQLEENRGYTPSDFPLAQLNQVEIEQLLAAIKAKDICAIYPLSPTQQGMLFHSLYAPDSGVYFEQMTLNLKGHLNVAAFELAWQKVVDRHSVLRTLFVWENRTIPLQVVLKQVNLPWNNLDWQGLSTTEQQQQLSELLQTQRRLGFQFNQAPLMGCTLVRLDEDNYKFIWSHHHILIDGWCLSIIFKDVLSFYKAEVAGETCSLPTARSYRDYIAWLQKQHHVAALDFWRQTLQGFSIPTSLVVDKLTFQNQQAKPEYKELELHLSVGVSRKLQYVAQHHGMTLSTIVQAVWALLLSRYSGEKDVVFGVTISGRPANLSGVEEIVGLFINTLPLRIQISPQQQLIPWLQQIQQLMLELQDYSYTPLVEIQALSEVQKGTPLFDSIVVFENYPIDSSLLNEDNSLHFSEIEIFGQNNYPLTVMVVPGDELFVKIRHDSTRFESDTIARMLGHLQTIFCEIADNSSRMLGELPLLNESEKQQLSNKNIGKLKLIKRNPIKVEN</sequence>
<comment type="caution">
    <text evidence="2">The sequence shown here is derived from an EMBL/GenBank/DDBJ whole genome shotgun (WGS) entry which is preliminary data.</text>
</comment>
<evidence type="ECO:0000313" key="3">
    <source>
        <dbReference type="Proteomes" id="UP001165986"/>
    </source>
</evidence>
<dbReference type="NCBIfam" id="TIGR01720">
    <property type="entry name" value="NRPS-para261"/>
    <property type="match status" value="1"/>
</dbReference>
<dbReference type="GO" id="GO:0003824">
    <property type="term" value="F:catalytic activity"/>
    <property type="evidence" value="ECO:0007669"/>
    <property type="project" value="InterPro"/>
</dbReference>
<dbReference type="PANTHER" id="PTHR45398:SF1">
    <property type="entry name" value="ENZYME, PUTATIVE (JCVI)-RELATED"/>
    <property type="match status" value="1"/>
</dbReference>